<evidence type="ECO:0000313" key="3">
    <source>
        <dbReference type="EMBL" id="KZE35089.1"/>
    </source>
</evidence>
<proteinExistence type="predicted"/>
<sequence length="130" mass="14297">MMKTAIAAALLAGLGLAGHAAAGPSYGKPFHACMERAGGVTQAMIECIGEELDRQDARLNRVYRERLSELVPARRALLQSVQRQWLRYRDANCGFYYDPDGGSIARVLAADCRLRMTAERADELDALGQR</sequence>
<feature type="domain" description="Lysozyme inhibitor LprI-like N-terminal" evidence="2">
    <location>
        <begin position="33"/>
        <end position="124"/>
    </location>
</feature>
<dbReference type="InterPro" id="IPR009739">
    <property type="entry name" value="LprI-like_N"/>
</dbReference>
<protein>
    <recommendedName>
        <fullName evidence="2">Lysozyme inhibitor LprI-like N-terminal domain-containing protein</fullName>
    </recommendedName>
</protein>
<dbReference type="Gene3D" id="1.20.1270.180">
    <property type="match status" value="1"/>
</dbReference>
<dbReference type="STRING" id="1452487.AVW16_04700"/>
<dbReference type="RefSeq" id="WP_066609510.1">
    <property type="nucleotide sequence ID" value="NZ_LQQU01000003.1"/>
</dbReference>
<name>A0A165G4I2_9NEIS</name>
<feature type="chain" id="PRO_5007858054" description="Lysozyme inhibitor LprI-like N-terminal domain-containing protein" evidence="1">
    <location>
        <begin position="23"/>
        <end position="130"/>
    </location>
</feature>
<gene>
    <name evidence="3" type="ORF">AVW16_04700</name>
</gene>
<dbReference type="PANTHER" id="PTHR39176">
    <property type="entry name" value="PERIPLASMIC PROTEIN-RELATED"/>
    <property type="match status" value="1"/>
</dbReference>
<keyword evidence="1" id="KW-0732">Signal</keyword>
<dbReference type="Pfam" id="PF07007">
    <property type="entry name" value="LprI"/>
    <property type="match status" value="1"/>
</dbReference>
<keyword evidence="4" id="KW-1185">Reference proteome</keyword>
<feature type="signal peptide" evidence="1">
    <location>
        <begin position="1"/>
        <end position="22"/>
    </location>
</feature>
<dbReference type="OrthoDB" id="7340239at2"/>
<evidence type="ECO:0000256" key="1">
    <source>
        <dbReference type="SAM" id="SignalP"/>
    </source>
</evidence>
<reference evidence="4" key="1">
    <citation type="submission" date="2016-01" db="EMBL/GenBank/DDBJ databases">
        <title>Draft genome of Chromobacterium sp. F49.</title>
        <authorList>
            <person name="Hong K.W."/>
        </authorList>
    </citation>
    <scope>NUCLEOTIDE SEQUENCE [LARGE SCALE GENOMIC DNA]</scope>
    <source>
        <strain evidence="4">CN10</strain>
    </source>
</reference>
<dbReference type="AlphaFoldDB" id="A0A165G4I2"/>
<organism evidence="3 4">
    <name type="scientific">Crenobacter luteus</name>
    <dbReference type="NCBI Taxonomy" id="1452487"/>
    <lineage>
        <taxon>Bacteria</taxon>
        <taxon>Pseudomonadati</taxon>
        <taxon>Pseudomonadota</taxon>
        <taxon>Betaproteobacteria</taxon>
        <taxon>Neisseriales</taxon>
        <taxon>Neisseriaceae</taxon>
        <taxon>Crenobacter</taxon>
    </lineage>
</organism>
<dbReference type="EMBL" id="LQQU01000003">
    <property type="protein sequence ID" value="KZE35089.1"/>
    <property type="molecule type" value="Genomic_DNA"/>
</dbReference>
<evidence type="ECO:0000313" key="4">
    <source>
        <dbReference type="Proteomes" id="UP000076625"/>
    </source>
</evidence>
<dbReference type="Proteomes" id="UP000076625">
    <property type="component" value="Unassembled WGS sequence"/>
</dbReference>
<dbReference type="PANTHER" id="PTHR39176:SF1">
    <property type="entry name" value="PERIPLASMIC PROTEIN"/>
    <property type="match status" value="1"/>
</dbReference>
<accession>A0A165G4I2</accession>
<comment type="caution">
    <text evidence="3">The sequence shown here is derived from an EMBL/GenBank/DDBJ whole genome shotgun (WGS) entry which is preliminary data.</text>
</comment>
<evidence type="ECO:0000259" key="2">
    <source>
        <dbReference type="Pfam" id="PF07007"/>
    </source>
</evidence>